<feature type="domain" description="DUF4124" evidence="2">
    <location>
        <begin position="8"/>
        <end position="55"/>
    </location>
</feature>
<evidence type="ECO:0000313" key="4">
    <source>
        <dbReference type="Proteomes" id="UP001519667"/>
    </source>
</evidence>
<comment type="caution">
    <text evidence="3">The sequence shown here is derived from an EMBL/GenBank/DDBJ whole genome shotgun (WGS) entry which is preliminary data.</text>
</comment>
<feature type="region of interest" description="Disordered" evidence="1">
    <location>
        <begin position="35"/>
        <end position="69"/>
    </location>
</feature>
<feature type="compositionally biased region" description="Basic and acidic residues" evidence="1">
    <location>
        <begin position="48"/>
        <end position="69"/>
    </location>
</feature>
<dbReference type="EMBL" id="JAGTIS010000003">
    <property type="protein sequence ID" value="MBT8766141.1"/>
    <property type="molecule type" value="Genomic_DNA"/>
</dbReference>
<sequence length="140" mass="16472">MRYTLLYVLLIPSLAAAEIYRWTDAEGRVHFSERPQAGAAPVQVRPQVVERDAATREREERAARYYDARRDEQAQVASRVADAREKRQKACENLRSQKEQLDRGGSFFRVDERGERQYYSDEQIEMFRRSLAEALNRDCR</sequence>
<keyword evidence="4" id="KW-1185">Reference proteome</keyword>
<proteinExistence type="predicted"/>
<reference evidence="3 4" key="1">
    <citation type="submission" date="2021-04" db="EMBL/GenBank/DDBJ databases">
        <title>Pseudomonas boanensis sp. nov., a bacterium isolated from river water used for household purposes in Boane District, Mozambique.</title>
        <authorList>
            <person name="Nicklasson M."/>
            <person name="Martin-Rodriguez A.J."/>
            <person name="Thorell K."/>
            <person name="Neves L."/>
            <person name="Mussagy A."/>
            <person name="Rydberg H.A."/>
            <person name="Hernroth B."/>
            <person name="Svensson-Stadler L."/>
            <person name="Sjoling A."/>
        </authorList>
    </citation>
    <scope>NUCLEOTIDE SEQUENCE [LARGE SCALE GENOMIC DNA]</scope>
    <source>
        <strain evidence="3 4">DB1</strain>
    </source>
</reference>
<dbReference type="RefSeq" id="WP_215372796.1">
    <property type="nucleotide sequence ID" value="NZ_JAGTIS010000003.1"/>
</dbReference>
<name>A0ABS5XEM7_9GAMM</name>
<evidence type="ECO:0000256" key="1">
    <source>
        <dbReference type="SAM" id="MobiDB-lite"/>
    </source>
</evidence>
<evidence type="ECO:0000259" key="2">
    <source>
        <dbReference type="Pfam" id="PF13511"/>
    </source>
</evidence>
<protein>
    <submittedName>
        <fullName evidence="3">DUF4124 domain-containing protein</fullName>
    </submittedName>
</protein>
<organism evidence="3 4">
    <name type="scientific">Metapseudomonas boanensis</name>
    <dbReference type="NCBI Taxonomy" id="2822138"/>
    <lineage>
        <taxon>Bacteria</taxon>
        <taxon>Pseudomonadati</taxon>
        <taxon>Pseudomonadota</taxon>
        <taxon>Gammaproteobacteria</taxon>
        <taxon>Pseudomonadales</taxon>
        <taxon>Pseudomonadaceae</taxon>
        <taxon>Metapseudomonas</taxon>
    </lineage>
</organism>
<dbReference type="InterPro" id="IPR025392">
    <property type="entry name" value="DUF4124"/>
</dbReference>
<dbReference type="Pfam" id="PF13511">
    <property type="entry name" value="DUF4124"/>
    <property type="match status" value="1"/>
</dbReference>
<accession>A0ABS5XEM7</accession>
<dbReference type="Proteomes" id="UP001519667">
    <property type="component" value="Unassembled WGS sequence"/>
</dbReference>
<gene>
    <name evidence="3" type="ORF">J7302_08345</name>
</gene>
<evidence type="ECO:0000313" key="3">
    <source>
        <dbReference type="EMBL" id="MBT8766141.1"/>
    </source>
</evidence>